<sequence>MNLLARARPSLTYLIFSSPSPRSRLFSIHPITPLQQCSSFSSKAAYGSRKSQQATKPRTQKSSQSSLSFTQRIKKQAEALATVWPKPREMPYQEKVSNFVNLIGHIRTPVRFEAASDGKHFSTTVVSLGNGGEKNSLSIPVVFEGDLAHVVACHVKENDCVFVSGQLSVDPVRLVSSESLGKFHVVAENLNFVQGLEKIVLDKKVGLETEKPGKPGAKKIEEVIQRVDNESYFNKQLAEVLKNQDSRRVESSVKQLRNADSVSAPPTATLERGKDESVPEKCNGRNGGIAIKKKRADQNSDLWRDLVKNPLKWWDYRDHKSNGLVTEKFPDFKHKVTGESLWVTSAPEWVLPGLGRVELDVKPMKQQRQMQGAEGPGERKKSGRFDHFWKDLVENPDNWWDNRTQKRNPKAPDFKNKETGEVLWLSSSPGWALSRLPPMKDG</sequence>
<keyword evidence="1 2" id="KW-0238">DNA-binding</keyword>
<evidence type="ECO:0000313" key="4">
    <source>
        <dbReference type="EMBL" id="KAL0347217.1"/>
    </source>
</evidence>
<organism evidence="4">
    <name type="scientific">Sesamum calycinum</name>
    <dbReference type="NCBI Taxonomy" id="2727403"/>
    <lineage>
        <taxon>Eukaryota</taxon>
        <taxon>Viridiplantae</taxon>
        <taxon>Streptophyta</taxon>
        <taxon>Embryophyta</taxon>
        <taxon>Tracheophyta</taxon>
        <taxon>Spermatophyta</taxon>
        <taxon>Magnoliopsida</taxon>
        <taxon>eudicotyledons</taxon>
        <taxon>Gunneridae</taxon>
        <taxon>Pentapetalae</taxon>
        <taxon>asterids</taxon>
        <taxon>lamiids</taxon>
        <taxon>Lamiales</taxon>
        <taxon>Pedaliaceae</taxon>
        <taxon>Sesamum</taxon>
    </lineage>
</organism>
<dbReference type="GO" id="GO:0003697">
    <property type="term" value="F:single-stranded DNA binding"/>
    <property type="evidence" value="ECO:0007669"/>
    <property type="project" value="InterPro"/>
</dbReference>
<dbReference type="InterPro" id="IPR011344">
    <property type="entry name" value="ssDNA-bd"/>
</dbReference>
<dbReference type="GO" id="GO:0006264">
    <property type="term" value="P:mitochondrial DNA replication"/>
    <property type="evidence" value="ECO:0007669"/>
    <property type="project" value="TreeGrafter"/>
</dbReference>
<feature type="compositionally biased region" description="Polar residues" evidence="3">
    <location>
        <begin position="49"/>
        <end position="69"/>
    </location>
</feature>
<dbReference type="GO" id="GO:0042645">
    <property type="term" value="C:mitochondrial nucleoid"/>
    <property type="evidence" value="ECO:0007669"/>
    <property type="project" value="TreeGrafter"/>
</dbReference>
<reference evidence="4" key="1">
    <citation type="submission" date="2020-06" db="EMBL/GenBank/DDBJ databases">
        <authorList>
            <person name="Li T."/>
            <person name="Hu X."/>
            <person name="Zhang T."/>
            <person name="Song X."/>
            <person name="Zhang H."/>
            <person name="Dai N."/>
            <person name="Sheng W."/>
            <person name="Hou X."/>
            <person name="Wei L."/>
        </authorList>
    </citation>
    <scope>NUCLEOTIDE SEQUENCE</scope>
    <source>
        <strain evidence="4">KEN8</strain>
        <tissue evidence="4">Leaf</tissue>
    </source>
</reference>
<evidence type="ECO:0000256" key="1">
    <source>
        <dbReference type="ARBA" id="ARBA00023125"/>
    </source>
</evidence>
<accession>A0AAW2NW87</accession>
<feature type="region of interest" description="Disordered" evidence="3">
    <location>
        <begin position="252"/>
        <end position="287"/>
    </location>
</feature>
<feature type="compositionally biased region" description="Basic and acidic residues" evidence="3">
    <location>
        <begin position="271"/>
        <end position="283"/>
    </location>
</feature>
<protein>
    <submittedName>
        <fullName evidence="4">Protein OSB2, chloroplastic</fullName>
    </submittedName>
</protein>
<dbReference type="InterPro" id="IPR000424">
    <property type="entry name" value="Primosome_PriB/ssb"/>
</dbReference>
<evidence type="ECO:0000256" key="2">
    <source>
        <dbReference type="PROSITE-ProRule" id="PRU00252"/>
    </source>
</evidence>
<feature type="compositionally biased region" description="Polar residues" evidence="3">
    <location>
        <begin position="252"/>
        <end position="266"/>
    </location>
</feature>
<gene>
    <name evidence="4" type="ORF">Scaly_1737700</name>
</gene>
<reference evidence="4" key="2">
    <citation type="journal article" date="2024" name="Plant">
        <title>Genomic evolution and insights into agronomic trait innovations of Sesamum species.</title>
        <authorList>
            <person name="Miao H."/>
            <person name="Wang L."/>
            <person name="Qu L."/>
            <person name="Liu H."/>
            <person name="Sun Y."/>
            <person name="Le M."/>
            <person name="Wang Q."/>
            <person name="Wei S."/>
            <person name="Zheng Y."/>
            <person name="Lin W."/>
            <person name="Duan Y."/>
            <person name="Cao H."/>
            <person name="Xiong S."/>
            <person name="Wang X."/>
            <person name="Wei L."/>
            <person name="Li C."/>
            <person name="Ma Q."/>
            <person name="Ju M."/>
            <person name="Zhao R."/>
            <person name="Li G."/>
            <person name="Mu C."/>
            <person name="Tian Q."/>
            <person name="Mei H."/>
            <person name="Zhang T."/>
            <person name="Gao T."/>
            <person name="Zhang H."/>
        </authorList>
    </citation>
    <scope>NUCLEOTIDE SEQUENCE</scope>
    <source>
        <strain evidence="4">KEN8</strain>
    </source>
</reference>
<dbReference type="AlphaFoldDB" id="A0AAW2NW87"/>
<proteinExistence type="predicted"/>
<evidence type="ECO:0000256" key="3">
    <source>
        <dbReference type="SAM" id="MobiDB-lite"/>
    </source>
</evidence>
<name>A0AAW2NW87_9LAMI</name>
<dbReference type="PANTHER" id="PTHR10302:SF23">
    <property type="entry name" value="PROTEIN OSB4, CHLOROPLASTIC"/>
    <property type="match status" value="1"/>
</dbReference>
<dbReference type="InterPro" id="IPR012340">
    <property type="entry name" value="NA-bd_OB-fold"/>
</dbReference>
<dbReference type="PANTHER" id="PTHR10302">
    <property type="entry name" value="SINGLE-STRANDED DNA-BINDING PROTEIN"/>
    <property type="match status" value="1"/>
</dbReference>
<dbReference type="EMBL" id="JACGWM010000010">
    <property type="protein sequence ID" value="KAL0347217.1"/>
    <property type="molecule type" value="Genomic_DNA"/>
</dbReference>
<dbReference type="SUPFAM" id="SSF50249">
    <property type="entry name" value="Nucleic acid-binding proteins"/>
    <property type="match status" value="1"/>
</dbReference>
<comment type="caution">
    <text evidence="4">The sequence shown here is derived from an EMBL/GenBank/DDBJ whole genome shotgun (WGS) entry which is preliminary data.</text>
</comment>
<dbReference type="PROSITE" id="PS50935">
    <property type="entry name" value="SSB"/>
    <property type="match status" value="1"/>
</dbReference>
<feature type="region of interest" description="Disordered" evidence="3">
    <location>
        <begin position="45"/>
        <end position="69"/>
    </location>
</feature>